<gene>
    <name evidence="1" type="ORF">V5O48_015670</name>
</gene>
<comment type="caution">
    <text evidence="1">The sequence shown here is derived from an EMBL/GenBank/DDBJ whole genome shotgun (WGS) entry which is preliminary data.</text>
</comment>
<feature type="non-terminal residue" evidence="1">
    <location>
        <position position="1"/>
    </location>
</feature>
<organism evidence="1 2">
    <name type="scientific">Marasmius crinis-equi</name>
    <dbReference type="NCBI Taxonomy" id="585013"/>
    <lineage>
        <taxon>Eukaryota</taxon>
        <taxon>Fungi</taxon>
        <taxon>Dikarya</taxon>
        <taxon>Basidiomycota</taxon>
        <taxon>Agaricomycotina</taxon>
        <taxon>Agaricomycetes</taxon>
        <taxon>Agaricomycetidae</taxon>
        <taxon>Agaricales</taxon>
        <taxon>Marasmiineae</taxon>
        <taxon>Marasmiaceae</taxon>
        <taxon>Marasmius</taxon>
    </lineage>
</organism>
<evidence type="ECO:0000313" key="2">
    <source>
        <dbReference type="Proteomes" id="UP001465976"/>
    </source>
</evidence>
<keyword evidence="2" id="KW-1185">Reference proteome</keyword>
<name>A0ABR3ETV9_9AGAR</name>
<protein>
    <submittedName>
        <fullName evidence="1">Uncharacterized protein</fullName>
    </submittedName>
</protein>
<dbReference type="Proteomes" id="UP001465976">
    <property type="component" value="Unassembled WGS sequence"/>
</dbReference>
<reference evidence="1 2" key="1">
    <citation type="submission" date="2024-02" db="EMBL/GenBank/DDBJ databases">
        <title>A draft genome for the cacao thread blight pathogen Marasmius crinis-equi.</title>
        <authorList>
            <person name="Cohen S.P."/>
            <person name="Baruah I.K."/>
            <person name="Amoako-Attah I."/>
            <person name="Bukari Y."/>
            <person name="Meinhardt L.W."/>
            <person name="Bailey B.A."/>
        </authorList>
    </citation>
    <scope>NUCLEOTIDE SEQUENCE [LARGE SCALE GENOMIC DNA]</scope>
    <source>
        <strain evidence="1 2">GH-76</strain>
    </source>
</reference>
<proteinExistence type="predicted"/>
<accession>A0ABR3ETV9</accession>
<evidence type="ECO:0000313" key="1">
    <source>
        <dbReference type="EMBL" id="KAL0566348.1"/>
    </source>
</evidence>
<sequence>PTSNKHRGLRFLDIIGNSIIDSVSKHPYHNIIDHTNDTDQLPELANGKLRIELELEHITSTVHTF</sequence>
<dbReference type="EMBL" id="JBAHYK010001929">
    <property type="protein sequence ID" value="KAL0566348.1"/>
    <property type="molecule type" value="Genomic_DNA"/>
</dbReference>